<organism evidence="1 2">
    <name type="scientific">Trichonephila inaurata madagascariensis</name>
    <dbReference type="NCBI Taxonomy" id="2747483"/>
    <lineage>
        <taxon>Eukaryota</taxon>
        <taxon>Metazoa</taxon>
        <taxon>Ecdysozoa</taxon>
        <taxon>Arthropoda</taxon>
        <taxon>Chelicerata</taxon>
        <taxon>Arachnida</taxon>
        <taxon>Araneae</taxon>
        <taxon>Araneomorphae</taxon>
        <taxon>Entelegynae</taxon>
        <taxon>Araneoidea</taxon>
        <taxon>Nephilidae</taxon>
        <taxon>Trichonephila</taxon>
        <taxon>Trichonephila inaurata</taxon>
    </lineage>
</organism>
<dbReference type="PANTHER" id="PTHR45913">
    <property type="entry name" value="EPM2A-INTERACTING PROTEIN 1"/>
    <property type="match status" value="1"/>
</dbReference>
<sequence>MEAKSMVGINKGLVARNQNIAPNAISAHFCIHREALATRKMPTDLQKVLDESMEIVNYIKNRPLNARHFCKYVKKWVESSHTQFLYHADIRWNLEEKF</sequence>
<dbReference type="OrthoDB" id="6431587at2759"/>
<comment type="caution">
    <text evidence="1">The sequence shown here is derived from an EMBL/GenBank/DDBJ whole genome shotgun (WGS) entry which is preliminary data.</text>
</comment>
<dbReference type="PANTHER" id="PTHR45913:SF19">
    <property type="entry name" value="LOW QUALITY PROTEIN: ZINC FINGER BED DOMAIN-CONTAINING PROTEIN 5-LIKE"/>
    <property type="match status" value="1"/>
</dbReference>
<keyword evidence="2" id="KW-1185">Reference proteome</keyword>
<evidence type="ECO:0000313" key="2">
    <source>
        <dbReference type="Proteomes" id="UP000886998"/>
    </source>
</evidence>
<proteinExistence type="predicted"/>
<dbReference type="EMBL" id="BMAV01015789">
    <property type="protein sequence ID" value="GFY65968.1"/>
    <property type="molecule type" value="Genomic_DNA"/>
</dbReference>
<dbReference type="AlphaFoldDB" id="A0A8X6Y8C3"/>
<accession>A0A8X6Y8C3</accession>
<protein>
    <submittedName>
        <fullName evidence="1">Uncharacterized protein</fullName>
    </submittedName>
</protein>
<evidence type="ECO:0000313" key="1">
    <source>
        <dbReference type="EMBL" id="GFY65968.1"/>
    </source>
</evidence>
<reference evidence="1" key="1">
    <citation type="submission" date="2020-08" db="EMBL/GenBank/DDBJ databases">
        <title>Multicomponent nature underlies the extraordinary mechanical properties of spider dragline silk.</title>
        <authorList>
            <person name="Kono N."/>
            <person name="Nakamura H."/>
            <person name="Mori M."/>
            <person name="Yoshida Y."/>
            <person name="Ohtoshi R."/>
            <person name="Malay A.D."/>
            <person name="Moran D.A.P."/>
            <person name="Tomita M."/>
            <person name="Numata K."/>
            <person name="Arakawa K."/>
        </authorList>
    </citation>
    <scope>NUCLEOTIDE SEQUENCE</scope>
</reference>
<dbReference type="Proteomes" id="UP000886998">
    <property type="component" value="Unassembled WGS sequence"/>
</dbReference>
<name>A0A8X6Y8C3_9ARAC</name>
<gene>
    <name evidence="1" type="ORF">TNIN_150011</name>
</gene>